<proteinExistence type="predicted"/>
<sequence length="180" mass="20558">MRAPARSWASCRMSPPSRCHGTGNSLPALWPAGHAKGLLLLLHDARHEQRVATGIADDAMALFRGSKRAVQRRHDHRRQPQDAARLRHRHLLRRSHRRGGRGRRGVQDRRRRAHADKKWQYITRCIETYNKTAVSNAQKIQKFAILPSDLSIPGGELTATLKLKRNVVEQKYADVIEALY</sequence>
<gene>
    <name evidence="1" type="ORF">NDES1114_LOCUS11898</name>
</gene>
<dbReference type="AlphaFoldDB" id="A0A7S1PZ57"/>
<name>A0A7S1PZ57_NEODS</name>
<protein>
    <recommendedName>
        <fullName evidence="2">AMP-dependent synthetase/ligase domain-containing protein</fullName>
    </recommendedName>
</protein>
<organism evidence="1">
    <name type="scientific">Neobodo designis</name>
    <name type="common">Flagellated protozoan</name>
    <name type="synonym">Bodo designis</name>
    <dbReference type="NCBI Taxonomy" id="312471"/>
    <lineage>
        <taxon>Eukaryota</taxon>
        <taxon>Discoba</taxon>
        <taxon>Euglenozoa</taxon>
        <taxon>Kinetoplastea</taxon>
        <taxon>Metakinetoplastina</taxon>
        <taxon>Neobodonida</taxon>
        <taxon>Neobodo</taxon>
    </lineage>
</organism>
<accession>A0A7S1PZ57</accession>
<evidence type="ECO:0000313" key="1">
    <source>
        <dbReference type="EMBL" id="CAD9110421.1"/>
    </source>
</evidence>
<reference evidence="1" key="1">
    <citation type="submission" date="2021-01" db="EMBL/GenBank/DDBJ databases">
        <authorList>
            <person name="Corre E."/>
            <person name="Pelletier E."/>
            <person name="Niang G."/>
            <person name="Scheremetjew M."/>
            <person name="Finn R."/>
            <person name="Kale V."/>
            <person name="Holt S."/>
            <person name="Cochrane G."/>
            <person name="Meng A."/>
            <person name="Brown T."/>
            <person name="Cohen L."/>
        </authorList>
    </citation>
    <scope>NUCLEOTIDE SEQUENCE</scope>
    <source>
        <strain evidence="1">CCAP 1951/1</strain>
    </source>
</reference>
<evidence type="ECO:0008006" key="2">
    <source>
        <dbReference type="Google" id="ProtNLM"/>
    </source>
</evidence>
<dbReference type="EMBL" id="HBGF01018051">
    <property type="protein sequence ID" value="CAD9110421.1"/>
    <property type="molecule type" value="Transcribed_RNA"/>
</dbReference>